<dbReference type="KEGG" id="smam:Mal15_57600"/>
<dbReference type="PANTHER" id="PTHR30203:SF24">
    <property type="entry name" value="BLR4935 PROTEIN"/>
    <property type="match status" value="1"/>
</dbReference>
<evidence type="ECO:0000256" key="1">
    <source>
        <dbReference type="SAM" id="MobiDB-lite"/>
    </source>
</evidence>
<sequence length="477" mass="52520">MAVVVCACGVGCARLVSGTSDADDLATYLTTVADPALDPATDETPEIRLVEHAEPVETPDDGPEPDHAIEGDHENDQEAVIPVSDALSLEEVVAQARLRHPRVIAAKRLIDQAESQVRLAASRQNPEFVLDLDTPVHDDQDATELSTRLTFPIGQTPAIRLRVRAARAEVARADASYQQTLRSVIDDALSAAIDLSFLEARAELDRQAYQLALRRHALLAPGRNSGDAAENLVDHVNAANAVRQAAQDRFTSRRRLSLARNRLAEAIGMDPQTELEEVQTLSVESLLGECSASLPPLRDVIDAAIGASEELLAADWATRRGWIEHQQARLSPLSMEMGPRYQDRLGRNDDTVGVRFQSDLPIHDDGRAGVAATSINAQLLEDQSRLKRHQIIHALARDYRELESIAAQLEHDRVDSIVAELERVLRAQDTQDVLTGQQVLRIEQAILDHRRDQLDLEYRCAVLRSKLRLDATGGEAY</sequence>
<evidence type="ECO:0000313" key="2">
    <source>
        <dbReference type="EMBL" id="QEG01682.1"/>
    </source>
</evidence>
<evidence type="ECO:0000313" key="3">
    <source>
        <dbReference type="Proteomes" id="UP000321353"/>
    </source>
</evidence>
<organism evidence="2 3">
    <name type="scientific">Stieleria maiorica</name>
    <dbReference type="NCBI Taxonomy" id="2795974"/>
    <lineage>
        <taxon>Bacteria</taxon>
        <taxon>Pseudomonadati</taxon>
        <taxon>Planctomycetota</taxon>
        <taxon>Planctomycetia</taxon>
        <taxon>Pirellulales</taxon>
        <taxon>Pirellulaceae</taxon>
        <taxon>Stieleria</taxon>
    </lineage>
</organism>
<gene>
    <name evidence="2" type="ORF">Mal15_57600</name>
</gene>
<protein>
    <submittedName>
        <fullName evidence="2">Outer membrane efflux protein</fullName>
    </submittedName>
</protein>
<dbReference type="Proteomes" id="UP000321353">
    <property type="component" value="Chromosome"/>
</dbReference>
<dbReference type="EMBL" id="CP036264">
    <property type="protein sequence ID" value="QEG01682.1"/>
    <property type="molecule type" value="Genomic_DNA"/>
</dbReference>
<feature type="region of interest" description="Disordered" evidence="1">
    <location>
        <begin position="52"/>
        <end position="71"/>
    </location>
</feature>
<accession>A0A5B9MK89</accession>
<reference evidence="2 3" key="1">
    <citation type="submission" date="2019-02" db="EMBL/GenBank/DDBJ databases">
        <title>Planctomycetal bacteria perform biofilm scaping via a novel small molecule.</title>
        <authorList>
            <person name="Jeske O."/>
            <person name="Boedeker C."/>
            <person name="Wiegand S."/>
            <person name="Breitling P."/>
            <person name="Kallscheuer N."/>
            <person name="Jogler M."/>
            <person name="Rohde M."/>
            <person name="Petersen J."/>
            <person name="Medema M.H."/>
            <person name="Surup F."/>
            <person name="Jogler C."/>
        </authorList>
    </citation>
    <scope>NUCLEOTIDE SEQUENCE [LARGE SCALE GENOMIC DNA]</scope>
    <source>
        <strain evidence="2 3">Mal15</strain>
    </source>
</reference>
<name>A0A5B9MK89_9BACT</name>
<dbReference type="Gene3D" id="1.20.1600.10">
    <property type="entry name" value="Outer membrane efflux proteins (OEP)"/>
    <property type="match status" value="1"/>
</dbReference>
<keyword evidence="3" id="KW-1185">Reference proteome</keyword>
<dbReference type="SUPFAM" id="SSF56954">
    <property type="entry name" value="Outer membrane efflux proteins (OEP)"/>
    <property type="match status" value="1"/>
</dbReference>
<dbReference type="GO" id="GO:0015562">
    <property type="term" value="F:efflux transmembrane transporter activity"/>
    <property type="evidence" value="ECO:0007669"/>
    <property type="project" value="InterPro"/>
</dbReference>
<dbReference type="AlphaFoldDB" id="A0A5B9MK89"/>
<dbReference type="InterPro" id="IPR010131">
    <property type="entry name" value="MdtP/NodT-like"/>
</dbReference>
<proteinExistence type="predicted"/>
<dbReference type="PANTHER" id="PTHR30203">
    <property type="entry name" value="OUTER MEMBRANE CATION EFFLUX PROTEIN"/>
    <property type="match status" value="1"/>
</dbReference>